<dbReference type="Gene3D" id="3.40.50.300">
    <property type="entry name" value="P-loop containing nucleotide triphosphate hydrolases"/>
    <property type="match status" value="1"/>
</dbReference>
<keyword evidence="3 5" id="KW-0067">ATP-binding</keyword>
<dbReference type="SUPFAM" id="SSF52540">
    <property type="entry name" value="P-loop containing nucleoside triphosphate hydrolases"/>
    <property type="match status" value="1"/>
</dbReference>
<dbReference type="PROSITE" id="PS50901">
    <property type="entry name" value="FTSK"/>
    <property type="match status" value="1"/>
</dbReference>
<sequence>MFSWLKRKPKQVDELKKDKQPNLNSSEKSNDLSVYIEDGKAIAERITETINAPTIIGSDISGIMNDTLQHIDVQIQLAVSTIIQTTVLEDYVYPAVTLLNEQPETVRDIDLAALEENKSNLVTALNSFGVNIQSIAATVGPTETLFEIVPAVGVRIAKIVNLKEDISLTLNAPGISIIAPIPGKGTIGISIPNKVRQTVYIRSLIETELSSSDNMELPISLGKRSDNTDYIADLTALPHLLVAGATGQGKSVGINAIIVSLLYRKHPSELKFVMIDTKQVELVAYEPIANYFLAKLPTGKSAIVTDATKAIDTLGALCLEMDNRYELLKDASVRNIKDYHRKAENDSRDYRHKDLPYIVLIIEEFADLMIRSGREVEMPLTRLAQTGRVVGIHLIISTQHPSSDVITANLKANFLGRISFKVTSKINSRTILDVNGAETLLGNGDMLIAINNEVQRIQCAYISNAEVDKVVESIANQQGYPTAYLLPETDTSGWNDATINLRYRDKMFNDCARLVVQMQSGSTSNIQRRFNLGYNKAGRIMDQLEAAGIVGPAYGSNPREVYYKTELEIESFLQSLK</sequence>
<evidence type="ECO:0000313" key="7">
    <source>
        <dbReference type="EMBL" id="PQJ09590.1"/>
    </source>
</evidence>
<evidence type="ECO:0000256" key="4">
    <source>
        <dbReference type="ARBA" id="ARBA00023125"/>
    </source>
</evidence>
<dbReference type="Pfam" id="PF17854">
    <property type="entry name" value="FtsK_alpha"/>
    <property type="match status" value="1"/>
</dbReference>
<keyword evidence="2 5" id="KW-0547">Nucleotide-binding</keyword>
<name>A0A2S7SRQ6_9BACT</name>
<accession>A0A2S7SRQ6</accession>
<dbReference type="InterPro" id="IPR018541">
    <property type="entry name" value="Ftsk_gamma"/>
</dbReference>
<evidence type="ECO:0000256" key="2">
    <source>
        <dbReference type="ARBA" id="ARBA00022741"/>
    </source>
</evidence>
<comment type="similarity">
    <text evidence="1">Belongs to the FtsK/SpoIIIE/SftA family.</text>
</comment>
<dbReference type="InterPro" id="IPR050206">
    <property type="entry name" value="FtsK/SpoIIIE/SftA"/>
</dbReference>
<dbReference type="EMBL" id="PPSL01000005">
    <property type="protein sequence ID" value="PQJ09590.1"/>
    <property type="molecule type" value="Genomic_DNA"/>
</dbReference>
<feature type="domain" description="FtsK" evidence="6">
    <location>
        <begin position="227"/>
        <end position="429"/>
    </location>
</feature>
<dbReference type="InterPro" id="IPR041027">
    <property type="entry name" value="FtsK_alpha"/>
</dbReference>
<dbReference type="InterPro" id="IPR036388">
    <property type="entry name" value="WH-like_DNA-bd_sf"/>
</dbReference>
<dbReference type="PANTHER" id="PTHR22683">
    <property type="entry name" value="SPORULATION PROTEIN RELATED"/>
    <property type="match status" value="1"/>
</dbReference>
<dbReference type="OrthoDB" id="9807790at2"/>
<dbReference type="Pfam" id="PF01580">
    <property type="entry name" value="FtsK_SpoIIIE"/>
    <property type="match status" value="1"/>
</dbReference>
<dbReference type="GO" id="GO:0003677">
    <property type="term" value="F:DNA binding"/>
    <property type="evidence" value="ECO:0007669"/>
    <property type="project" value="UniProtKB-KW"/>
</dbReference>
<dbReference type="GO" id="GO:0005524">
    <property type="term" value="F:ATP binding"/>
    <property type="evidence" value="ECO:0007669"/>
    <property type="project" value="UniProtKB-UniRule"/>
</dbReference>
<dbReference type="RefSeq" id="WP_105040361.1">
    <property type="nucleotide sequence ID" value="NZ_PPSL01000005.1"/>
</dbReference>
<comment type="caution">
    <text evidence="7">The sequence shown here is derived from an EMBL/GenBank/DDBJ whole genome shotgun (WGS) entry which is preliminary data.</text>
</comment>
<gene>
    <name evidence="7" type="ORF">CJD36_016760</name>
</gene>
<evidence type="ECO:0000256" key="5">
    <source>
        <dbReference type="PROSITE-ProRule" id="PRU00289"/>
    </source>
</evidence>
<feature type="binding site" evidence="5">
    <location>
        <begin position="244"/>
        <end position="251"/>
    </location>
    <ligand>
        <name>ATP</name>
        <dbReference type="ChEBI" id="CHEBI:30616"/>
    </ligand>
</feature>
<dbReference type="Gene3D" id="1.10.10.10">
    <property type="entry name" value="Winged helix-like DNA-binding domain superfamily/Winged helix DNA-binding domain"/>
    <property type="match status" value="1"/>
</dbReference>
<dbReference type="InterPro" id="IPR027417">
    <property type="entry name" value="P-loop_NTPase"/>
</dbReference>
<dbReference type="InterPro" id="IPR002543">
    <property type="entry name" value="FtsK_dom"/>
</dbReference>
<organism evidence="7 8">
    <name type="scientific">Flavipsychrobacter stenotrophus</name>
    <dbReference type="NCBI Taxonomy" id="2077091"/>
    <lineage>
        <taxon>Bacteria</taxon>
        <taxon>Pseudomonadati</taxon>
        <taxon>Bacteroidota</taxon>
        <taxon>Chitinophagia</taxon>
        <taxon>Chitinophagales</taxon>
        <taxon>Chitinophagaceae</taxon>
        <taxon>Flavipsychrobacter</taxon>
    </lineage>
</organism>
<dbReference type="Proteomes" id="UP000239872">
    <property type="component" value="Unassembled WGS sequence"/>
</dbReference>
<dbReference type="Pfam" id="PF09397">
    <property type="entry name" value="FtsK_gamma"/>
    <property type="match status" value="1"/>
</dbReference>
<dbReference type="Gene3D" id="3.30.980.40">
    <property type="match status" value="1"/>
</dbReference>
<dbReference type="SUPFAM" id="SSF46785">
    <property type="entry name" value="Winged helix' DNA-binding domain"/>
    <property type="match status" value="1"/>
</dbReference>
<evidence type="ECO:0000259" key="6">
    <source>
        <dbReference type="PROSITE" id="PS50901"/>
    </source>
</evidence>
<evidence type="ECO:0000256" key="3">
    <source>
        <dbReference type="ARBA" id="ARBA00022840"/>
    </source>
</evidence>
<evidence type="ECO:0000313" key="8">
    <source>
        <dbReference type="Proteomes" id="UP000239872"/>
    </source>
</evidence>
<dbReference type="InterPro" id="IPR036390">
    <property type="entry name" value="WH_DNA-bd_sf"/>
</dbReference>
<keyword evidence="4" id="KW-0238">DNA-binding</keyword>
<dbReference type="SMART" id="SM00843">
    <property type="entry name" value="Ftsk_gamma"/>
    <property type="match status" value="1"/>
</dbReference>
<proteinExistence type="inferred from homology"/>
<dbReference type="PANTHER" id="PTHR22683:SF41">
    <property type="entry name" value="DNA TRANSLOCASE FTSK"/>
    <property type="match status" value="1"/>
</dbReference>
<evidence type="ECO:0000256" key="1">
    <source>
        <dbReference type="ARBA" id="ARBA00006474"/>
    </source>
</evidence>
<reference evidence="7 8" key="1">
    <citation type="submission" date="2018-01" db="EMBL/GenBank/DDBJ databases">
        <title>A novel member of the phylum Bacteroidetes isolated from glacier ice.</title>
        <authorList>
            <person name="Liu Q."/>
            <person name="Xin Y.-H."/>
        </authorList>
    </citation>
    <scope>NUCLEOTIDE SEQUENCE [LARGE SCALE GENOMIC DNA]</scope>
    <source>
        <strain evidence="7 8">RB1R16</strain>
    </source>
</reference>
<dbReference type="AlphaFoldDB" id="A0A2S7SRQ6"/>
<keyword evidence="8" id="KW-1185">Reference proteome</keyword>
<protein>
    <recommendedName>
        <fullName evidence="6">FtsK domain-containing protein</fullName>
    </recommendedName>
</protein>